<organism evidence="1">
    <name type="scientific">Amphimedon queenslandica</name>
    <name type="common">Sponge</name>
    <dbReference type="NCBI Taxonomy" id="400682"/>
    <lineage>
        <taxon>Eukaryota</taxon>
        <taxon>Metazoa</taxon>
        <taxon>Porifera</taxon>
        <taxon>Demospongiae</taxon>
        <taxon>Heteroscleromorpha</taxon>
        <taxon>Haplosclerida</taxon>
        <taxon>Niphatidae</taxon>
        <taxon>Amphimedon</taxon>
    </lineage>
</organism>
<reference evidence="1" key="1">
    <citation type="submission" date="2017-05" db="UniProtKB">
        <authorList>
            <consortium name="EnsemblMetazoa"/>
        </authorList>
    </citation>
    <scope>IDENTIFICATION</scope>
</reference>
<sequence>MKSVTIMYINVYLPRKRSRKIKNYLYLTKMYRYSKDIYNPNIIEDFYPTRQNNIRDESLYKFVAIYKFHEIGEVGERT</sequence>
<evidence type="ECO:0000313" key="1">
    <source>
        <dbReference type="EnsemblMetazoa" id="Aqu2.1.44574_001"/>
    </source>
</evidence>
<dbReference type="EnsemblMetazoa" id="Aqu2.1.44574_001">
    <property type="protein sequence ID" value="Aqu2.1.44574_001"/>
    <property type="gene ID" value="Aqu2.1.44574"/>
</dbReference>
<dbReference type="InParanoid" id="A0A1X7VYJ8"/>
<proteinExistence type="predicted"/>
<dbReference type="AlphaFoldDB" id="A0A1X7VYJ8"/>
<accession>A0A1X7VYJ8</accession>
<protein>
    <submittedName>
        <fullName evidence="1">Uncharacterized protein</fullName>
    </submittedName>
</protein>
<name>A0A1X7VYJ8_AMPQE</name>